<accession>A0ABS4GTZ4</accession>
<comment type="similarity">
    <text evidence="1 2">Belongs to the small heat shock protein (HSP20) family.</text>
</comment>
<name>A0ABS4GTZ4_9BACL</name>
<dbReference type="InterPro" id="IPR008978">
    <property type="entry name" value="HSP20-like_chaperone"/>
</dbReference>
<feature type="domain" description="SHSP" evidence="3">
    <location>
        <begin position="28"/>
        <end position="143"/>
    </location>
</feature>
<protein>
    <submittedName>
        <fullName evidence="5">HSP20 family protein</fullName>
    </submittedName>
</protein>
<dbReference type="Proteomes" id="UP001519343">
    <property type="component" value="Unassembled WGS sequence"/>
</dbReference>
<keyword evidence="6" id="KW-1185">Reference proteome</keyword>
<evidence type="ECO:0000256" key="1">
    <source>
        <dbReference type="PROSITE-ProRule" id="PRU00285"/>
    </source>
</evidence>
<organism evidence="5 6">
    <name type="scientific">Ammoniphilus resinae</name>
    <dbReference type="NCBI Taxonomy" id="861532"/>
    <lineage>
        <taxon>Bacteria</taxon>
        <taxon>Bacillati</taxon>
        <taxon>Bacillota</taxon>
        <taxon>Bacilli</taxon>
        <taxon>Bacillales</taxon>
        <taxon>Paenibacillaceae</taxon>
        <taxon>Aneurinibacillus group</taxon>
        <taxon>Ammoniphilus</taxon>
    </lineage>
</organism>
<dbReference type="PROSITE" id="PS01031">
    <property type="entry name" value="SHSP"/>
    <property type="match status" value="1"/>
</dbReference>
<dbReference type="Pfam" id="PF00011">
    <property type="entry name" value="HSP20"/>
    <property type="match status" value="1"/>
</dbReference>
<evidence type="ECO:0000313" key="6">
    <source>
        <dbReference type="Proteomes" id="UP001519343"/>
    </source>
</evidence>
<dbReference type="InterPro" id="IPR007052">
    <property type="entry name" value="CS_dom"/>
</dbReference>
<evidence type="ECO:0000259" key="4">
    <source>
        <dbReference type="PROSITE" id="PS51203"/>
    </source>
</evidence>
<dbReference type="InterPro" id="IPR002068">
    <property type="entry name" value="A-crystallin/Hsp20_dom"/>
</dbReference>
<dbReference type="SUPFAM" id="SSF49764">
    <property type="entry name" value="HSP20-like chaperones"/>
    <property type="match status" value="1"/>
</dbReference>
<dbReference type="PANTHER" id="PTHR11527">
    <property type="entry name" value="HEAT-SHOCK PROTEIN 20 FAMILY MEMBER"/>
    <property type="match status" value="1"/>
</dbReference>
<proteinExistence type="inferred from homology"/>
<evidence type="ECO:0000259" key="3">
    <source>
        <dbReference type="PROSITE" id="PS01031"/>
    </source>
</evidence>
<reference evidence="5 6" key="1">
    <citation type="submission" date="2021-03" db="EMBL/GenBank/DDBJ databases">
        <title>Genomic Encyclopedia of Type Strains, Phase IV (KMG-IV): sequencing the most valuable type-strain genomes for metagenomic binning, comparative biology and taxonomic classification.</title>
        <authorList>
            <person name="Goeker M."/>
        </authorList>
    </citation>
    <scope>NUCLEOTIDE SEQUENCE [LARGE SCALE GENOMIC DNA]</scope>
    <source>
        <strain evidence="5 6">DSM 24738</strain>
    </source>
</reference>
<dbReference type="Gene3D" id="2.60.40.790">
    <property type="match status" value="1"/>
</dbReference>
<comment type="caution">
    <text evidence="5">The sequence shown here is derived from an EMBL/GenBank/DDBJ whole genome shotgun (WGS) entry which is preliminary data.</text>
</comment>
<dbReference type="RefSeq" id="WP_209811765.1">
    <property type="nucleotide sequence ID" value="NZ_JAGGKT010000013.1"/>
</dbReference>
<gene>
    <name evidence="5" type="ORF">J2Z37_003764</name>
</gene>
<sequence length="143" mass="16806">MLIHPSNFQPNPQIRQTVEQNLGMEPYNEYFHRTGPLVDIYETIEEVIVSCEIPGLEKQDDINIHLNGRSLTITGIIQRASEDTRDNRYHRTERFFGNFYREVQLPEKVDEEKATASYKNGVLEIRMKKQKLTQGKQVKIDFH</sequence>
<dbReference type="EMBL" id="JAGGKT010000013">
    <property type="protein sequence ID" value="MBP1933751.1"/>
    <property type="molecule type" value="Genomic_DNA"/>
</dbReference>
<evidence type="ECO:0000256" key="2">
    <source>
        <dbReference type="RuleBase" id="RU003616"/>
    </source>
</evidence>
<feature type="domain" description="CS" evidence="4">
    <location>
        <begin position="33"/>
        <end position="139"/>
    </location>
</feature>
<dbReference type="CDD" id="cd06464">
    <property type="entry name" value="ACD_sHsps-like"/>
    <property type="match status" value="1"/>
</dbReference>
<dbReference type="InterPro" id="IPR031107">
    <property type="entry name" value="Small_HSP"/>
</dbReference>
<dbReference type="PROSITE" id="PS51203">
    <property type="entry name" value="CS"/>
    <property type="match status" value="1"/>
</dbReference>
<evidence type="ECO:0000313" key="5">
    <source>
        <dbReference type="EMBL" id="MBP1933751.1"/>
    </source>
</evidence>